<evidence type="ECO:0000313" key="3">
    <source>
        <dbReference type="Proteomes" id="UP001443914"/>
    </source>
</evidence>
<gene>
    <name evidence="2" type="ORF">RND81_02G137900</name>
</gene>
<sequence>MDDNNKNYGNNSYSQENSNNQFNPNNFQFDPNFLNTLQGQIYLWVLNNPIRPHYPNYNPYNQYQQPSFQQQRFHTNSTFPIHQHTNQLVDHSPGGDGSSNRTPSEDLREGRQVENTDNIIELFPEEASDISARVKWSVKEDKALVSAYLHAGGDGKKETNQSKGDLWKPKIRLYEEGREDAPSAIKQRTMKSLTSSWETFNRDVTRWLGCMLRLKEIRQVGYLMKMLKTMLTICIKESIMVSGGSSKRSHPDTLADEGENPRRDEIKKAKKKESKMPLQM</sequence>
<feature type="compositionally biased region" description="Low complexity" evidence="1">
    <location>
        <begin position="7"/>
        <end position="27"/>
    </location>
</feature>
<comment type="caution">
    <text evidence="2">The sequence shown here is derived from an EMBL/GenBank/DDBJ whole genome shotgun (WGS) entry which is preliminary data.</text>
</comment>
<feature type="compositionally biased region" description="Basic and acidic residues" evidence="1">
    <location>
        <begin position="249"/>
        <end position="267"/>
    </location>
</feature>
<organism evidence="2 3">
    <name type="scientific">Saponaria officinalis</name>
    <name type="common">Common soapwort</name>
    <name type="synonym">Lychnis saponaria</name>
    <dbReference type="NCBI Taxonomy" id="3572"/>
    <lineage>
        <taxon>Eukaryota</taxon>
        <taxon>Viridiplantae</taxon>
        <taxon>Streptophyta</taxon>
        <taxon>Embryophyta</taxon>
        <taxon>Tracheophyta</taxon>
        <taxon>Spermatophyta</taxon>
        <taxon>Magnoliopsida</taxon>
        <taxon>eudicotyledons</taxon>
        <taxon>Gunneridae</taxon>
        <taxon>Pentapetalae</taxon>
        <taxon>Caryophyllales</taxon>
        <taxon>Caryophyllaceae</taxon>
        <taxon>Caryophylleae</taxon>
        <taxon>Saponaria</taxon>
    </lineage>
</organism>
<dbReference type="EMBL" id="JBDFQZ010000002">
    <property type="protein sequence ID" value="KAK9749606.1"/>
    <property type="molecule type" value="Genomic_DNA"/>
</dbReference>
<accession>A0AAW1MTG8</accession>
<feature type="region of interest" description="Disordered" evidence="1">
    <location>
        <begin position="242"/>
        <end position="280"/>
    </location>
</feature>
<evidence type="ECO:0000256" key="1">
    <source>
        <dbReference type="SAM" id="MobiDB-lite"/>
    </source>
</evidence>
<reference evidence="2" key="1">
    <citation type="submission" date="2024-03" db="EMBL/GenBank/DDBJ databases">
        <title>WGS assembly of Saponaria officinalis var. Norfolk2.</title>
        <authorList>
            <person name="Jenkins J."/>
            <person name="Shu S."/>
            <person name="Grimwood J."/>
            <person name="Barry K."/>
            <person name="Goodstein D."/>
            <person name="Schmutz J."/>
            <person name="Leebens-Mack J."/>
            <person name="Osbourn A."/>
        </authorList>
    </citation>
    <scope>NUCLEOTIDE SEQUENCE [LARGE SCALE GENOMIC DNA]</scope>
    <source>
        <strain evidence="2">JIC</strain>
    </source>
</reference>
<dbReference type="AlphaFoldDB" id="A0AAW1MTG8"/>
<dbReference type="PANTHER" id="PTHR45023">
    <property type="match status" value="1"/>
</dbReference>
<evidence type="ECO:0000313" key="2">
    <source>
        <dbReference type="EMBL" id="KAK9749606.1"/>
    </source>
</evidence>
<dbReference type="Proteomes" id="UP001443914">
    <property type="component" value="Unassembled WGS sequence"/>
</dbReference>
<protein>
    <submittedName>
        <fullName evidence="2">Uncharacterized protein</fullName>
    </submittedName>
</protein>
<feature type="region of interest" description="Disordered" evidence="1">
    <location>
        <begin position="86"/>
        <end position="114"/>
    </location>
</feature>
<proteinExistence type="predicted"/>
<keyword evidence="3" id="KW-1185">Reference proteome</keyword>
<dbReference type="PANTHER" id="PTHR45023:SF4">
    <property type="entry name" value="GLYCINE-RICH PROTEIN-RELATED"/>
    <property type="match status" value="1"/>
</dbReference>
<feature type="region of interest" description="Disordered" evidence="1">
    <location>
        <begin position="1"/>
        <end position="27"/>
    </location>
</feature>
<name>A0AAW1MTG8_SAPOF</name>
<feature type="compositionally biased region" description="Basic and acidic residues" evidence="1">
    <location>
        <begin position="103"/>
        <end position="114"/>
    </location>
</feature>